<proteinExistence type="predicted"/>
<accession>A0A9Q3BXZ0</accession>
<evidence type="ECO:0000313" key="4">
    <source>
        <dbReference type="Proteomes" id="UP000765509"/>
    </source>
</evidence>
<dbReference type="AlphaFoldDB" id="A0A9Q3BXZ0"/>
<comment type="caution">
    <text evidence="3">The sequence shown here is derived from an EMBL/GenBank/DDBJ whole genome shotgun (WGS) entry which is preliminary data.</text>
</comment>
<evidence type="ECO:0000256" key="1">
    <source>
        <dbReference type="SAM" id="MobiDB-lite"/>
    </source>
</evidence>
<gene>
    <name evidence="3" type="ORF">O181_012783</name>
</gene>
<feature type="domain" description="Integrase zinc-binding" evidence="2">
    <location>
        <begin position="7"/>
        <end position="63"/>
    </location>
</feature>
<dbReference type="Gene3D" id="1.10.340.70">
    <property type="match status" value="1"/>
</dbReference>
<dbReference type="InterPro" id="IPR041588">
    <property type="entry name" value="Integrase_H2C2"/>
</dbReference>
<dbReference type="EMBL" id="AVOT02003289">
    <property type="protein sequence ID" value="MBW0473068.1"/>
    <property type="molecule type" value="Genomic_DNA"/>
</dbReference>
<dbReference type="Proteomes" id="UP000765509">
    <property type="component" value="Unassembled WGS sequence"/>
</dbReference>
<evidence type="ECO:0000313" key="3">
    <source>
        <dbReference type="EMBL" id="MBW0473068.1"/>
    </source>
</evidence>
<feature type="compositionally biased region" description="Polar residues" evidence="1">
    <location>
        <begin position="84"/>
        <end position="95"/>
    </location>
</feature>
<reference evidence="3" key="1">
    <citation type="submission" date="2021-03" db="EMBL/GenBank/DDBJ databases">
        <title>Draft genome sequence of rust myrtle Austropuccinia psidii MF-1, a brazilian biotype.</title>
        <authorList>
            <person name="Quecine M.C."/>
            <person name="Pachon D.M.R."/>
            <person name="Bonatelli M.L."/>
            <person name="Correr F.H."/>
            <person name="Franceschini L.M."/>
            <person name="Leite T.F."/>
            <person name="Margarido G.R.A."/>
            <person name="Almeida C.A."/>
            <person name="Ferrarezi J.A."/>
            <person name="Labate C.A."/>
        </authorList>
    </citation>
    <scope>NUCLEOTIDE SEQUENCE</scope>
    <source>
        <strain evidence="3">MF-1</strain>
    </source>
</reference>
<protein>
    <recommendedName>
        <fullName evidence="2">Integrase zinc-binding domain-containing protein</fullName>
    </recommendedName>
</protein>
<keyword evidence="4" id="KW-1185">Reference proteome</keyword>
<dbReference type="OrthoDB" id="2206063at2759"/>
<dbReference type="Pfam" id="PF17921">
    <property type="entry name" value="Integrase_H2C2"/>
    <property type="match status" value="1"/>
</dbReference>
<feature type="compositionally biased region" description="Basic and acidic residues" evidence="1">
    <location>
        <begin position="97"/>
        <end position="106"/>
    </location>
</feature>
<name>A0A9Q3BXZ0_9BASI</name>
<organism evidence="3 4">
    <name type="scientific">Austropuccinia psidii MF-1</name>
    <dbReference type="NCBI Taxonomy" id="1389203"/>
    <lineage>
        <taxon>Eukaryota</taxon>
        <taxon>Fungi</taxon>
        <taxon>Dikarya</taxon>
        <taxon>Basidiomycota</taxon>
        <taxon>Pucciniomycotina</taxon>
        <taxon>Pucciniomycetes</taxon>
        <taxon>Pucciniales</taxon>
        <taxon>Sphaerophragmiaceae</taxon>
        <taxon>Austropuccinia</taxon>
    </lineage>
</organism>
<sequence length="106" mass="12270">MSALTVVDRDQISLILQECHDCPYMGHMGEDRTKEKGASTTWWKKWEKEVSEYINTCARCQKKTENMGRNMGYFNTKKNQNTHGNPLIWTGSQDLSQEERKISVPA</sequence>
<dbReference type="FunFam" id="1.10.340.70:FF:000001">
    <property type="entry name" value="Retrovirus-related Pol polyprotein from transposon gypsy-like Protein"/>
    <property type="match status" value="1"/>
</dbReference>
<evidence type="ECO:0000259" key="2">
    <source>
        <dbReference type="Pfam" id="PF17921"/>
    </source>
</evidence>
<feature type="region of interest" description="Disordered" evidence="1">
    <location>
        <begin position="84"/>
        <end position="106"/>
    </location>
</feature>